<comment type="caution">
    <text evidence="2">The sequence shown here is derived from an EMBL/GenBank/DDBJ whole genome shotgun (WGS) entry which is preliminary data.</text>
</comment>
<gene>
    <name evidence="2" type="ORF">ECRASSUSDP1_LOCUS21119</name>
</gene>
<evidence type="ECO:0000313" key="3">
    <source>
        <dbReference type="Proteomes" id="UP001295684"/>
    </source>
</evidence>
<evidence type="ECO:0000313" key="2">
    <source>
        <dbReference type="EMBL" id="CAI2379706.1"/>
    </source>
</evidence>
<protein>
    <submittedName>
        <fullName evidence="2">Uncharacterized protein</fullName>
    </submittedName>
</protein>
<sequence>MSSELLPPEISSFDEIITREKAVACKKVSIILSGSVMITIGSCLCNIMISKPPRSDHANI</sequence>
<proteinExistence type="predicted"/>
<keyword evidence="1" id="KW-1133">Transmembrane helix</keyword>
<keyword evidence="1" id="KW-0812">Transmembrane</keyword>
<keyword evidence="1" id="KW-0472">Membrane</keyword>
<name>A0AAD1XUZ6_EUPCR</name>
<organism evidence="2 3">
    <name type="scientific">Euplotes crassus</name>
    <dbReference type="NCBI Taxonomy" id="5936"/>
    <lineage>
        <taxon>Eukaryota</taxon>
        <taxon>Sar</taxon>
        <taxon>Alveolata</taxon>
        <taxon>Ciliophora</taxon>
        <taxon>Intramacronucleata</taxon>
        <taxon>Spirotrichea</taxon>
        <taxon>Hypotrichia</taxon>
        <taxon>Euplotida</taxon>
        <taxon>Euplotidae</taxon>
        <taxon>Moneuplotes</taxon>
    </lineage>
</organism>
<keyword evidence="3" id="KW-1185">Reference proteome</keyword>
<accession>A0AAD1XUZ6</accession>
<reference evidence="2" key="1">
    <citation type="submission" date="2023-07" db="EMBL/GenBank/DDBJ databases">
        <authorList>
            <consortium name="AG Swart"/>
            <person name="Singh M."/>
            <person name="Singh A."/>
            <person name="Seah K."/>
            <person name="Emmerich C."/>
        </authorList>
    </citation>
    <scope>NUCLEOTIDE SEQUENCE</scope>
    <source>
        <strain evidence="2">DP1</strain>
    </source>
</reference>
<feature type="transmembrane region" description="Helical" evidence="1">
    <location>
        <begin position="28"/>
        <end position="49"/>
    </location>
</feature>
<dbReference type="AlphaFoldDB" id="A0AAD1XUZ6"/>
<dbReference type="Proteomes" id="UP001295684">
    <property type="component" value="Unassembled WGS sequence"/>
</dbReference>
<evidence type="ECO:0000256" key="1">
    <source>
        <dbReference type="SAM" id="Phobius"/>
    </source>
</evidence>
<dbReference type="EMBL" id="CAMPGE010021561">
    <property type="protein sequence ID" value="CAI2379706.1"/>
    <property type="molecule type" value="Genomic_DNA"/>
</dbReference>